<dbReference type="SUPFAM" id="SSF75712">
    <property type="entry name" value="Rad50 coiled-coil Zn hook"/>
    <property type="match status" value="1"/>
</dbReference>
<gene>
    <name evidence="5" type="ORF">Q4T40_07780</name>
</gene>
<dbReference type="InterPro" id="IPR027417">
    <property type="entry name" value="P-loop_NTPase"/>
</dbReference>
<dbReference type="RefSeq" id="WP_413779657.1">
    <property type="nucleotide sequence ID" value="NZ_JAUOZS010000001.1"/>
</dbReference>
<evidence type="ECO:0000313" key="6">
    <source>
        <dbReference type="Proteomes" id="UP001254848"/>
    </source>
</evidence>
<evidence type="ECO:0000256" key="4">
    <source>
        <dbReference type="SAM" id="Coils"/>
    </source>
</evidence>
<keyword evidence="4" id="KW-0175">Coiled coil</keyword>
<keyword evidence="6" id="KW-1185">Reference proteome</keyword>
<feature type="coiled-coil region" evidence="4">
    <location>
        <begin position="235"/>
        <end position="285"/>
    </location>
</feature>
<dbReference type="EMBL" id="JAUOZS010000001">
    <property type="protein sequence ID" value="MDT8901133.1"/>
    <property type="molecule type" value="Genomic_DNA"/>
</dbReference>
<comment type="subunit">
    <text evidence="2">Heterodimer of SbcC and SbcD.</text>
</comment>
<sequence>MRLLKLRLRNFKGVRDFTLDANGDSVDVLGDNATGKTTLADAQSWLLFGKDTANKTDFGIKTRDAAGNELHNLEHEVEGIYDLGGGRTLALRKVYKENWTQKRGSLAREHTGHTTDHYIDGVPVSKRDYDARIGQILNEDVFRLLTNPAHFCEIIHWTERRKILLDICGDISDAEVIASDKQLAKLPDILNGRKLDDHRKVLAARRAEINRELQNIPVRVDEITRGLPNVDGIDEAATKAELAALQAQLSEKQQELVRAQGGGEVAEQRAKLAEVQAKITEITAAHRAATSDKIHAKKLELDTISRQMSGIQADIDGKARSMQANTAAIADMEAKLPLLRQQWQEINARQFEFNGATVCPTCEQPLPMERLQEARDKAEAQFNLDKATQLEANVATGRQTKAALDEAKAANERLQADIDSIEAAKASLAEKIGILQSEIDAITATATDLSANPDYVAALRERTAIEDKIAKLTTDRAGQLAEIKTSIETREKAIRALNGNFAAIEQSAQGRKRIAELEAQEKALAAEFEQLEGENFLCETFLKAQANLLEKRINSKFKVARFRMFNQLVNGGIEPCCEPLGPGGVPYSSGLNNAARINVGLDIINTLAAHYGFEAPIFVDNAEAVTQLTETTAQVIRLVVSEPDKALRVVGAQTLFKEAS</sequence>
<dbReference type="Proteomes" id="UP001254848">
    <property type="component" value="Unassembled WGS sequence"/>
</dbReference>
<evidence type="ECO:0000256" key="1">
    <source>
        <dbReference type="ARBA" id="ARBA00006930"/>
    </source>
</evidence>
<comment type="caution">
    <text evidence="5">The sequence shown here is derived from an EMBL/GenBank/DDBJ whole genome shotgun (WGS) entry which is preliminary data.</text>
</comment>
<reference evidence="5 6" key="1">
    <citation type="submission" date="2023-07" db="EMBL/GenBank/DDBJ databases">
        <title>The novel representative of Negativicutes class, Anaeroselena agilis gen. nov. sp. nov.</title>
        <authorList>
            <person name="Prokofeva M.I."/>
            <person name="Elcheninov A.G."/>
            <person name="Klyukina A."/>
            <person name="Kublanov I.V."/>
            <person name="Frolov E.N."/>
            <person name="Podosokorskaya O.A."/>
        </authorList>
    </citation>
    <scope>NUCLEOTIDE SEQUENCE [LARGE SCALE GENOMIC DNA]</scope>
    <source>
        <strain evidence="5 6">4137-cl</strain>
    </source>
</reference>
<protein>
    <recommendedName>
        <fullName evidence="3">Nuclease SbcCD subunit C</fullName>
    </recommendedName>
</protein>
<evidence type="ECO:0000313" key="5">
    <source>
        <dbReference type="EMBL" id="MDT8901133.1"/>
    </source>
</evidence>
<proteinExistence type="inferred from homology"/>
<evidence type="ECO:0000256" key="2">
    <source>
        <dbReference type="ARBA" id="ARBA00011322"/>
    </source>
</evidence>
<dbReference type="Gene3D" id="3.40.50.300">
    <property type="entry name" value="P-loop containing nucleotide triphosphate hydrolases"/>
    <property type="match status" value="1"/>
</dbReference>
<accession>A0ABU3NWE7</accession>
<dbReference type="SUPFAM" id="SSF52540">
    <property type="entry name" value="P-loop containing nucleoside triphosphate hydrolases"/>
    <property type="match status" value="1"/>
</dbReference>
<name>A0ABU3NWE7_9FIRM</name>
<dbReference type="PANTHER" id="PTHR32114">
    <property type="entry name" value="ABC TRANSPORTER ABCH.3"/>
    <property type="match status" value="1"/>
</dbReference>
<comment type="similarity">
    <text evidence="1">Belongs to the SMC family. SbcC subfamily.</text>
</comment>
<organism evidence="5 6">
    <name type="scientific">Anaeroselena agilis</name>
    <dbReference type="NCBI Taxonomy" id="3063788"/>
    <lineage>
        <taxon>Bacteria</taxon>
        <taxon>Bacillati</taxon>
        <taxon>Bacillota</taxon>
        <taxon>Negativicutes</taxon>
        <taxon>Acetonemataceae</taxon>
        <taxon>Anaeroselena</taxon>
    </lineage>
</organism>
<dbReference type="PANTHER" id="PTHR32114:SF2">
    <property type="entry name" value="ABC TRANSPORTER ABCH.3"/>
    <property type="match status" value="1"/>
</dbReference>
<feature type="coiled-coil region" evidence="4">
    <location>
        <begin position="368"/>
        <end position="431"/>
    </location>
</feature>
<evidence type="ECO:0000256" key="3">
    <source>
        <dbReference type="ARBA" id="ARBA00013368"/>
    </source>
</evidence>